<dbReference type="Proteomes" id="UP000054826">
    <property type="component" value="Unassembled WGS sequence"/>
</dbReference>
<evidence type="ECO:0000313" key="3">
    <source>
        <dbReference type="Proteomes" id="UP000054826"/>
    </source>
</evidence>
<name>A0A0V1JZZ2_TRIPS</name>
<evidence type="ECO:0000313" key="2">
    <source>
        <dbReference type="EMBL" id="KRZ40579.1"/>
    </source>
</evidence>
<organism evidence="2 3">
    <name type="scientific">Trichinella pseudospiralis</name>
    <name type="common">Parasitic roundworm</name>
    <dbReference type="NCBI Taxonomy" id="6337"/>
    <lineage>
        <taxon>Eukaryota</taxon>
        <taxon>Metazoa</taxon>
        <taxon>Ecdysozoa</taxon>
        <taxon>Nematoda</taxon>
        <taxon>Enoplea</taxon>
        <taxon>Dorylaimia</taxon>
        <taxon>Trichinellida</taxon>
        <taxon>Trichinellidae</taxon>
        <taxon>Trichinella</taxon>
    </lineage>
</organism>
<proteinExistence type="predicted"/>
<comment type="caution">
    <text evidence="2">The sequence shown here is derived from an EMBL/GenBank/DDBJ whole genome shotgun (WGS) entry which is preliminary data.</text>
</comment>
<dbReference type="EMBL" id="JYDV01000026">
    <property type="protein sequence ID" value="KRZ40579.1"/>
    <property type="molecule type" value="Genomic_DNA"/>
</dbReference>
<evidence type="ECO:0000256" key="1">
    <source>
        <dbReference type="SAM" id="MobiDB-lite"/>
    </source>
</evidence>
<protein>
    <submittedName>
        <fullName evidence="2">Uncharacterized protein</fullName>
    </submittedName>
</protein>
<dbReference type="AlphaFoldDB" id="A0A0V1JZZ2"/>
<gene>
    <name evidence="2" type="ORF">T4C_14157</name>
</gene>
<reference evidence="2 3" key="1">
    <citation type="submission" date="2015-01" db="EMBL/GenBank/DDBJ databases">
        <title>Evolution of Trichinella species and genotypes.</title>
        <authorList>
            <person name="Korhonen P.K."/>
            <person name="Edoardo P."/>
            <person name="Giuseppe L.R."/>
            <person name="Gasser R.B."/>
        </authorList>
    </citation>
    <scope>NUCLEOTIDE SEQUENCE [LARGE SCALE GENOMIC DNA]</scope>
    <source>
        <strain evidence="2">ISS176</strain>
    </source>
</reference>
<accession>A0A0V1JZZ2</accession>
<feature type="region of interest" description="Disordered" evidence="1">
    <location>
        <begin position="72"/>
        <end position="103"/>
    </location>
</feature>
<sequence length="103" mass="11851">MEQENCIDSTEIHHQQYRCLTLADAQKLASRIIYAEEDFQERRELHTGDTKAEKTETVQSIDALISWNKRRHYSQGEEPDASTAAVWATSDVTAPNHVPEHDR</sequence>